<keyword evidence="1" id="KW-1133">Transmembrane helix</keyword>
<feature type="transmembrane region" description="Helical" evidence="1">
    <location>
        <begin position="116"/>
        <end position="134"/>
    </location>
</feature>
<dbReference type="PANTHER" id="PTHR35179:SF1">
    <property type="entry name" value="INTEGRAL MEMBRANE PROTEIN"/>
    <property type="match status" value="1"/>
</dbReference>
<dbReference type="EMBL" id="JAULSR010000001">
    <property type="protein sequence ID" value="KAK0636725.1"/>
    <property type="molecule type" value="Genomic_DNA"/>
</dbReference>
<keyword evidence="1" id="KW-0472">Membrane</keyword>
<feature type="transmembrane region" description="Helical" evidence="1">
    <location>
        <begin position="185"/>
        <end position="205"/>
    </location>
</feature>
<gene>
    <name evidence="2" type="ORF">B0T17DRAFT_478078</name>
</gene>
<protein>
    <submittedName>
        <fullName evidence="2">Uncharacterized protein</fullName>
    </submittedName>
</protein>
<dbReference type="AlphaFoldDB" id="A0AA40CFU7"/>
<keyword evidence="3" id="KW-1185">Reference proteome</keyword>
<evidence type="ECO:0000313" key="3">
    <source>
        <dbReference type="Proteomes" id="UP001174934"/>
    </source>
</evidence>
<feature type="non-terminal residue" evidence="2">
    <location>
        <position position="209"/>
    </location>
</feature>
<feature type="transmembrane region" description="Helical" evidence="1">
    <location>
        <begin position="154"/>
        <end position="173"/>
    </location>
</feature>
<name>A0AA40CFU7_9PEZI</name>
<evidence type="ECO:0000313" key="2">
    <source>
        <dbReference type="EMBL" id="KAK0636725.1"/>
    </source>
</evidence>
<reference evidence="2" key="1">
    <citation type="submission" date="2023-06" db="EMBL/GenBank/DDBJ databases">
        <title>Genome-scale phylogeny and comparative genomics of the fungal order Sordariales.</title>
        <authorList>
            <consortium name="Lawrence Berkeley National Laboratory"/>
            <person name="Hensen N."/>
            <person name="Bonometti L."/>
            <person name="Westerberg I."/>
            <person name="Brannstrom I.O."/>
            <person name="Guillou S."/>
            <person name="Cros-Aarteil S."/>
            <person name="Calhoun S."/>
            <person name="Haridas S."/>
            <person name="Kuo A."/>
            <person name="Mondo S."/>
            <person name="Pangilinan J."/>
            <person name="Riley R."/>
            <person name="LaButti K."/>
            <person name="Andreopoulos B."/>
            <person name="Lipzen A."/>
            <person name="Chen C."/>
            <person name="Yanf M."/>
            <person name="Daum C."/>
            <person name="Ng V."/>
            <person name="Clum A."/>
            <person name="Steindorff A."/>
            <person name="Ohm R."/>
            <person name="Martin F."/>
            <person name="Silar P."/>
            <person name="Natvig D."/>
            <person name="Lalanne C."/>
            <person name="Gautier V."/>
            <person name="Ament-velasquez S.L."/>
            <person name="Kruys A."/>
            <person name="Hutchinson M.I."/>
            <person name="Powell A.J."/>
            <person name="Barry K."/>
            <person name="Miller A.N."/>
            <person name="Grigoriev I.V."/>
            <person name="Debuchy R."/>
            <person name="Gladieux P."/>
            <person name="Thoren M.H."/>
            <person name="Johannesson H."/>
        </authorList>
    </citation>
    <scope>NUCLEOTIDE SEQUENCE</scope>
    <source>
        <strain evidence="2">SMH3391-2</strain>
    </source>
</reference>
<feature type="transmembrane region" description="Helical" evidence="1">
    <location>
        <begin position="78"/>
        <end position="96"/>
    </location>
</feature>
<proteinExistence type="predicted"/>
<feature type="non-terminal residue" evidence="2">
    <location>
        <position position="1"/>
    </location>
</feature>
<dbReference type="PANTHER" id="PTHR35179">
    <property type="entry name" value="PROTEIN CBG02620"/>
    <property type="match status" value="1"/>
</dbReference>
<comment type="caution">
    <text evidence="2">The sequence shown here is derived from an EMBL/GenBank/DDBJ whole genome shotgun (WGS) entry which is preliminary data.</text>
</comment>
<keyword evidence="1" id="KW-0812">Transmembrane</keyword>
<feature type="transmembrane region" description="Helical" evidence="1">
    <location>
        <begin position="7"/>
        <end position="26"/>
    </location>
</feature>
<feature type="transmembrane region" description="Helical" evidence="1">
    <location>
        <begin position="46"/>
        <end position="66"/>
    </location>
</feature>
<accession>A0AA40CFU7</accession>
<evidence type="ECO:0000256" key="1">
    <source>
        <dbReference type="SAM" id="Phobius"/>
    </source>
</evidence>
<dbReference type="Proteomes" id="UP001174934">
    <property type="component" value="Unassembled WGS sequence"/>
</dbReference>
<organism evidence="2 3">
    <name type="scientific">Bombardia bombarda</name>
    <dbReference type="NCBI Taxonomy" id="252184"/>
    <lineage>
        <taxon>Eukaryota</taxon>
        <taxon>Fungi</taxon>
        <taxon>Dikarya</taxon>
        <taxon>Ascomycota</taxon>
        <taxon>Pezizomycotina</taxon>
        <taxon>Sordariomycetes</taxon>
        <taxon>Sordariomycetidae</taxon>
        <taxon>Sordariales</taxon>
        <taxon>Lasiosphaeriaceae</taxon>
        <taxon>Bombardia</taxon>
    </lineage>
</organism>
<sequence>KISAYIIMVWMEWVSFTVTSVFSWLFLYNSHVGPRCPQTFVADRLLFVQIQCLMQIMTNRIGLILYNPDKARRLKVAISIATSIINVSVFIIWIPARLQISPTWIRVNDIWDRTEKSIYLIIDFGLKSYFMYLLKSKLVANGLTKYNLVYRFNLSMVFLSISLDVIIIGIMSLPDDEVYIQVHPLAYIIKLYIEMNIAELLGKALKKSN</sequence>